<comment type="subunit">
    <text evidence="9">The nucleosome is a histone octamer containing two molecules each of H2A, H2B, H3 and H4 assembled in one H3-H4 heterotetramer and two H2A-H2B heterodimers. The octamer wraps approximately 147 bp of DNA.</text>
</comment>
<evidence type="ECO:0000256" key="7">
    <source>
        <dbReference type="ARBA" id="ARBA00023242"/>
    </source>
</evidence>
<dbReference type="SUPFAM" id="SSF47113">
    <property type="entry name" value="Histone-fold"/>
    <property type="match status" value="1"/>
</dbReference>
<dbReference type="PANTHER" id="PTHR10484">
    <property type="entry name" value="HISTONE H4"/>
    <property type="match status" value="1"/>
</dbReference>
<keyword evidence="8 9" id="KW-0544">Nucleosome core</keyword>
<dbReference type="EMBL" id="JARO02010958">
    <property type="protein sequence ID" value="KPP60265.1"/>
    <property type="molecule type" value="Genomic_DNA"/>
</dbReference>
<gene>
    <name evidence="10" type="ORF">Z043_121746</name>
</gene>
<evidence type="ECO:0000313" key="10">
    <source>
        <dbReference type="EMBL" id="KPP60265.1"/>
    </source>
</evidence>
<dbReference type="Gene3D" id="1.10.20.10">
    <property type="entry name" value="Histone, subunit A"/>
    <property type="match status" value="1"/>
</dbReference>
<comment type="subcellular location">
    <subcellularLocation>
        <location evidence="3">Chromosome</location>
    </subcellularLocation>
    <subcellularLocation>
        <location evidence="2">Nucleus</location>
    </subcellularLocation>
</comment>
<sequence length="66" mass="7339">MDRPFVVTVYLSDLTYEETRGVPKVFLDSVIHDAVTCTDHAKTKTITATDDGYCLCISLMPYGFSS</sequence>
<dbReference type="InterPro" id="IPR001951">
    <property type="entry name" value="Histone_H4"/>
</dbReference>
<name>A0A0N8JW89_SCLFO</name>
<dbReference type="AlphaFoldDB" id="A0A0N8JW89"/>
<keyword evidence="6 9" id="KW-0238">DNA-binding</keyword>
<evidence type="ECO:0000256" key="4">
    <source>
        <dbReference type="ARBA" id="ARBA00006564"/>
    </source>
</evidence>
<dbReference type="GO" id="GO:0005634">
    <property type="term" value="C:nucleus"/>
    <property type="evidence" value="ECO:0007669"/>
    <property type="project" value="UniProtKB-SubCell"/>
</dbReference>
<protein>
    <recommendedName>
        <fullName evidence="9">Histone H4</fullName>
    </recommendedName>
</protein>
<evidence type="ECO:0000256" key="3">
    <source>
        <dbReference type="ARBA" id="ARBA00004286"/>
    </source>
</evidence>
<evidence type="ECO:0000256" key="8">
    <source>
        <dbReference type="ARBA" id="ARBA00023269"/>
    </source>
</evidence>
<dbReference type="GO" id="GO:0003677">
    <property type="term" value="F:DNA binding"/>
    <property type="evidence" value="ECO:0007669"/>
    <property type="project" value="UniProtKB-KW"/>
</dbReference>
<dbReference type="GO" id="GO:0030527">
    <property type="term" value="F:structural constituent of chromatin"/>
    <property type="evidence" value="ECO:0007669"/>
    <property type="project" value="InterPro"/>
</dbReference>
<dbReference type="PRINTS" id="PR00623">
    <property type="entry name" value="HISTONEH4"/>
</dbReference>
<dbReference type="Proteomes" id="UP000034805">
    <property type="component" value="Unassembled WGS sequence"/>
</dbReference>
<dbReference type="GO" id="GO:0000786">
    <property type="term" value="C:nucleosome"/>
    <property type="evidence" value="ECO:0007669"/>
    <property type="project" value="UniProtKB-KW"/>
</dbReference>
<keyword evidence="7 9" id="KW-0539">Nucleus</keyword>
<dbReference type="GO" id="GO:0046982">
    <property type="term" value="F:protein heterodimerization activity"/>
    <property type="evidence" value="ECO:0007669"/>
    <property type="project" value="InterPro"/>
</dbReference>
<accession>A0A0N8JW89</accession>
<comment type="similarity">
    <text evidence="4 9">Belongs to the histone H4 family.</text>
</comment>
<evidence type="ECO:0000256" key="1">
    <source>
        <dbReference type="ARBA" id="ARBA00002001"/>
    </source>
</evidence>
<evidence type="ECO:0000256" key="6">
    <source>
        <dbReference type="ARBA" id="ARBA00023125"/>
    </source>
</evidence>
<organism evidence="10 11">
    <name type="scientific">Scleropages formosus</name>
    <name type="common">Asian bonytongue</name>
    <name type="synonym">Osteoglossum formosum</name>
    <dbReference type="NCBI Taxonomy" id="113540"/>
    <lineage>
        <taxon>Eukaryota</taxon>
        <taxon>Metazoa</taxon>
        <taxon>Chordata</taxon>
        <taxon>Craniata</taxon>
        <taxon>Vertebrata</taxon>
        <taxon>Euteleostomi</taxon>
        <taxon>Actinopterygii</taxon>
        <taxon>Neopterygii</taxon>
        <taxon>Teleostei</taxon>
        <taxon>Osteoglossocephala</taxon>
        <taxon>Osteoglossomorpha</taxon>
        <taxon>Osteoglossiformes</taxon>
        <taxon>Osteoglossidae</taxon>
        <taxon>Scleropages</taxon>
    </lineage>
</organism>
<evidence type="ECO:0000256" key="2">
    <source>
        <dbReference type="ARBA" id="ARBA00004123"/>
    </source>
</evidence>
<comment type="function">
    <text evidence="1 9">Core component of nucleosome. Nucleosomes wrap and compact DNA into chromatin, limiting DNA accessibility to the cellular machineries which require DNA as a template. Histones thereby play a central role in transcription regulation, DNA repair, DNA replication and chromosomal stability. DNA accessibility is regulated via a complex set of post-translational modifications of histones, also called histone code, and nucleosome remodeling.</text>
</comment>
<dbReference type="InterPro" id="IPR009072">
    <property type="entry name" value="Histone-fold"/>
</dbReference>
<keyword evidence="5 9" id="KW-0158">Chromosome</keyword>
<evidence type="ECO:0000256" key="9">
    <source>
        <dbReference type="RuleBase" id="RU000528"/>
    </source>
</evidence>
<reference evidence="10 11" key="1">
    <citation type="submission" date="2015-08" db="EMBL/GenBank/DDBJ databases">
        <title>The genome of the Asian arowana (Scleropages formosus).</title>
        <authorList>
            <person name="Tan M.H."/>
            <person name="Gan H.M."/>
            <person name="Croft L.J."/>
            <person name="Austin C.M."/>
        </authorList>
    </citation>
    <scope>NUCLEOTIDE SEQUENCE [LARGE SCALE GENOMIC DNA]</scope>
    <source>
        <strain evidence="10">Aro1</strain>
    </source>
</reference>
<proteinExistence type="inferred from homology"/>
<comment type="caution">
    <text evidence="10">The sequence shown here is derived from an EMBL/GenBank/DDBJ whole genome shotgun (WGS) entry which is preliminary data.</text>
</comment>
<dbReference type="SMART" id="SM00417">
    <property type="entry name" value="H4"/>
    <property type="match status" value="1"/>
</dbReference>
<evidence type="ECO:0000313" key="11">
    <source>
        <dbReference type="Proteomes" id="UP000034805"/>
    </source>
</evidence>
<evidence type="ECO:0000256" key="5">
    <source>
        <dbReference type="ARBA" id="ARBA00022454"/>
    </source>
</evidence>